<evidence type="ECO:0000313" key="1">
    <source>
        <dbReference type="EMBL" id="CAI5795179.1"/>
    </source>
</evidence>
<evidence type="ECO:0000313" key="2">
    <source>
        <dbReference type="Proteomes" id="UP001178461"/>
    </source>
</evidence>
<dbReference type="EMBL" id="OX395141">
    <property type="protein sequence ID" value="CAI5795179.1"/>
    <property type="molecule type" value="Genomic_DNA"/>
</dbReference>
<reference evidence="1" key="1">
    <citation type="submission" date="2022-12" db="EMBL/GenBank/DDBJ databases">
        <authorList>
            <person name="Alioto T."/>
            <person name="Alioto T."/>
            <person name="Gomez Garrido J."/>
        </authorList>
    </citation>
    <scope>NUCLEOTIDE SEQUENCE</scope>
</reference>
<protein>
    <submittedName>
        <fullName evidence="1">Uncharacterized protein</fullName>
    </submittedName>
</protein>
<organism evidence="1 2">
    <name type="scientific">Podarcis lilfordi</name>
    <name type="common">Lilford's wall lizard</name>
    <dbReference type="NCBI Taxonomy" id="74358"/>
    <lineage>
        <taxon>Eukaryota</taxon>
        <taxon>Metazoa</taxon>
        <taxon>Chordata</taxon>
        <taxon>Craniata</taxon>
        <taxon>Vertebrata</taxon>
        <taxon>Euteleostomi</taxon>
        <taxon>Lepidosauria</taxon>
        <taxon>Squamata</taxon>
        <taxon>Bifurcata</taxon>
        <taxon>Unidentata</taxon>
        <taxon>Episquamata</taxon>
        <taxon>Laterata</taxon>
        <taxon>Lacertibaenia</taxon>
        <taxon>Lacertidae</taxon>
        <taxon>Podarcis</taxon>
    </lineage>
</organism>
<dbReference type="Proteomes" id="UP001178461">
    <property type="component" value="Chromosome 15"/>
</dbReference>
<proteinExistence type="predicted"/>
<gene>
    <name evidence="1" type="ORF">PODLI_1B015760</name>
</gene>
<accession>A0AA35LGK2</accession>
<sequence>MLQKDDSPSLTYPLIMMNHNNSHLQCPKLFTSIIAVQFNTFLWTECDLRGHAIDCEDGARGLVF</sequence>
<name>A0AA35LGK2_9SAUR</name>
<dbReference type="AlphaFoldDB" id="A0AA35LGK2"/>
<keyword evidence="2" id="KW-1185">Reference proteome</keyword>